<dbReference type="GO" id="GO:0009252">
    <property type="term" value="P:peptidoglycan biosynthetic process"/>
    <property type="evidence" value="ECO:0007669"/>
    <property type="project" value="UniProtKB-KW"/>
</dbReference>
<evidence type="ECO:0000256" key="2">
    <source>
        <dbReference type="ARBA" id="ARBA00022490"/>
    </source>
</evidence>
<evidence type="ECO:0000256" key="6">
    <source>
        <dbReference type="ARBA" id="ARBA00023315"/>
    </source>
</evidence>
<name>A0A430FR93_9BIFI</name>
<dbReference type="InterPro" id="IPR016181">
    <property type="entry name" value="Acyl_CoA_acyltransferase"/>
</dbReference>
<dbReference type="Gene3D" id="1.20.58.90">
    <property type="match status" value="1"/>
</dbReference>
<reference evidence="8 9" key="1">
    <citation type="submission" date="2018-09" db="EMBL/GenBank/DDBJ databases">
        <title>Characterization of the phylogenetic diversity of five novel species belonging to the genus Bifidobacterium.</title>
        <authorList>
            <person name="Lugli G.A."/>
            <person name="Duranti S."/>
            <person name="Milani C."/>
        </authorList>
    </citation>
    <scope>NUCLEOTIDE SEQUENCE [LARGE SCALE GENOMIC DNA]</scope>
    <source>
        <strain evidence="8 9">2033B</strain>
    </source>
</reference>
<organism evidence="8 9">
    <name type="scientific">Bifidobacterium samirii</name>
    <dbReference type="NCBI Taxonomy" id="2306974"/>
    <lineage>
        <taxon>Bacteria</taxon>
        <taxon>Bacillati</taxon>
        <taxon>Actinomycetota</taxon>
        <taxon>Actinomycetes</taxon>
        <taxon>Bifidobacteriales</taxon>
        <taxon>Bifidobacteriaceae</taxon>
        <taxon>Bifidobacterium</taxon>
    </lineage>
</organism>
<dbReference type="PANTHER" id="PTHR36174:SF2">
    <property type="entry name" value="AMINOACYLTRANSFERASE FEMA"/>
    <property type="match status" value="1"/>
</dbReference>
<evidence type="ECO:0000256" key="4">
    <source>
        <dbReference type="ARBA" id="ARBA00022960"/>
    </source>
</evidence>
<dbReference type="Gene3D" id="3.40.630.30">
    <property type="match status" value="2"/>
</dbReference>
<dbReference type="GO" id="GO:0016755">
    <property type="term" value="F:aminoacyltransferase activity"/>
    <property type="evidence" value="ECO:0007669"/>
    <property type="project" value="InterPro"/>
</dbReference>
<keyword evidence="3" id="KW-0808">Transferase</keyword>
<evidence type="ECO:0000256" key="1">
    <source>
        <dbReference type="ARBA" id="ARBA00009943"/>
    </source>
</evidence>
<keyword evidence="4" id="KW-0133">Cell shape</keyword>
<comment type="similarity">
    <text evidence="1">Belongs to the FemABX family.</text>
</comment>
<dbReference type="PANTHER" id="PTHR36174">
    <property type="entry name" value="LIPID II:GLYCINE GLYCYLTRANSFERASE"/>
    <property type="match status" value="1"/>
</dbReference>
<dbReference type="Proteomes" id="UP000287470">
    <property type="component" value="Unassembled WGS sequence"/>
</dbReference>
<keyword evidence="5" id="KW-0573">Peptidoglycan synthesis</keyword>
<evidence type="ECO:0000256" key="7">
    <source>
        <dbReference type="ARBA" id="ARBA00023316"/>
    </source>
</evidence>
<dbReference type="GO" id="GO:0008360">
    <property type="term" value="P:regulation of cell shape"/>
    <property type="evidence" value="ECO:0007669"/>
    <property type="project" value="UniProtKB-KW"/>
</dbReference>
<dbReference type="AlphaFoldDB" id="A0A430FR93"/>
<accession>A0A430FR93</accession>
<proteinExistence type="inferred from homology"/>
<dbReference type="OrthoDB" id="9785911at2"/>
<keyword evidence="2" id="KW-0963">Cytoplasm</keyword>
<dbReference type="InterPro" id="IPR003447">
    <property type="entry name" value="FEMABX"/>
</dbReference>
<evidence type="ECO:0000256" key="5">
    <source>
        <dbReference type="ARBA" id="ARBA00022984"/>
    </source>
</evidence>
<dbReference type="EMBL" id="QXGK01000013">
    <property type="protein sequence ID" value="RSX55351.1"/>
    <property type="molecule type" value="Genomic_DNA"/>
</dbReference>
<dbReference type="InterPro" id="IPR050644">
    <property type="entry name" value="PG_Glycine_Bridge_Synth"/>
</dbReference>
<dbReference type="GO" id="GO:0071555">
    <property type="term" value="P:cell wall organization"/>
    <property type="evidence" value="ECO:0007669"/>
    <property type="project" value="UniProtKB-KW"/>
</dbReference>
<gene>
    <name evidence="8" type="ORF">D2E24_1366</name>
</gene>
<dbReference type="Pfam" id="PF02388">
    <property type="entry name" value="FemAB"/>
    <property type="match status" value="1"/>
</dbReference>
<keyword evidence="9" id="KW-1185">Reference proteome</keyword>
<dbReference type="PROSITE" id="PS51191">
    <property type="entry name" value="FEMABX"/>
    <property type="match status" value="1"/>
</dbReference>
<sequence length="388" mass="43340">MMRRLASRPGVTVDLVGVADADDMPQAGAMLVVTPSRLGAEGSIWMGPLCDPHDRALMAAITDAIRRAAKRRGAYRVTCWPSDVYRRHRSDGTADGEPDEAMMATYAALGWRHGGFDVGYGSLINRWLYVKDLTGIADGKALLASYGKRTQWSVRRAAEMGVRVRELADDELGLFARIERRTAERRGFAARDEEYFRRVRRAFGDKVRFMVAEIHTADYLADMTAKRDRLAARVDDLAARYEARPTTRIERQLGEERRNLAAAGKRLDEAAVLAGKGDVLPAAVSMFIDHPRETVYFVSGSVEEYKPFYASALIQHEAMLRCIGTGVERYNFYGISGVFDDPSDEGRGVLEFKQGFNGYVEELPGAFTLPVDRVRFAVRDLAKRLLGR</sequence>
<dbReference type="SUPFAM" id="SSF55729">
    <property type="entry name" value="Acyl-CoA N-acyltransferases (Nat)"/>
    <property type="match status" value="2"/>
</dbReference>
<keyword evidence="6" id="KW-0012">Acyltransferase</keyword>
<protein>
    <submittedName>
        <fullName evidence="8">Peptidoglycan bridge formation protein FemAB</fullName>
    </submittedName>
</protein>
<evidence type="ECO:0000313" key="9">
    <source>
        <dbReference type="Proteomes" id="UP000287470"/>
    </source>
</evidence>
<comment type="caution">
    <text evidence="8">The sequence shown here is derived from an EMBL/GenBank/DDBJ whole genome shotgun (WGS) entry which is preliminary data.</text>
</comment>
<keyword evidence="7" id="KW-0961">Cell wall biogenesis/degradation</keyword>
<evidence type="ECO:0000256" key="3">
    <source>
        <dbReference type="ARBA" id="ARBA00022679"/>
    </source>
</evidence>
<evidence type="ECO:0000313" key="8">
    <source>
        <dbReference type="EMBL" id="RSX55351.1"/>
    </source>
</evidence>